<feature type="region of interest" description="Disordered" evidence="2">
    <location>
        <begin position="1398"/>
        <end position="1443"/>
    </location>
</feature>
<name>A0A979FN63_HYAAZ</name>
<feature type="region of interest" description="Disordered" evidence="2">
    <location>
        <begin position="263"/>
        <end position="313"/>
    </location>
</feature>
<dbReference type="SMART" id="SM00273">
    <property type="entry name" value="ENTH"/>
    <property type="match status" value="1"/>
</dbReference>
<gene>
    <name evidence="5" type="primary">LOC108672898</name>
</gene>
<comment type="similarity">
    <text evidence="1">Belongs to the TEL2 family.</text>
</comment>
<evidence type="ECO:0000256" key="1">
    <source>
        <dbReference type="ARBA" id="ARBA00006133"/>
    </source>
</evidence>
<dbReference type="GO" id="GO:0051879">
    <property type="term" value="F:Hsp90 protein binding"/>
    <property type="evidence" value="ECO:0007669"/>
    <property type="project" value="TreeGrafter"/>
</dbReference>
<dbReference type="GO" id="GO:0042162">
    <property type="term" value="F:telomeric DNA binding"/>
    <property type="evidence" value="ECO:0007669"/>
    <property type="project" value="TreeGrafter"/>
</dbReference>
<keyword evidence="4" id="KW-1185">Reference proteome</keyword>
<reference evidence="5" key="1">
    <citation type="submission" date="2025-08" db="UniProtKB">
        <authorList>
            <consortium name="RefSeq"/>
        </authorList>
    </citation>
    <scope>IDENTIFICATION</scope>
    <source>
        <tissue evidence="5">Whole organism</tissue>
    </source>
</reference>
<feature type="region of interest" description="Disordered" evidence="2">
    <location>
        <begin position="191"/>
        <end position="220"/>
    </location>
</feature>
<dbReference type="InterPro" id="IPR013809">
    <property type="entry name" value="ENTH"/>
</dbReference>
<feature type="domain" description="ENTH" evidence="3">
    <location>
        <begin position="17"/>
        <end position="150"/>
    </location>
</feature>
<dbReference type="PANTHER" id="PTHR15830:SF10">
    <property type="entry name" value="TELOMERE LENGTH REGULATION PROTEIN TEL2 HOMOLOG"/>
    <property type="match status" value="1"/>
</dbReference>
<dbReference type="OrthoDB" id="4033880at2759"/>
<dbReference type="FunFam" id="1.25.40.90:FF:000006">
    <property type="entry name" value="Clathrin interactor 1"/>
    <property type="match status" value="1"/>
</dbReference>
<feature type="compositionally biased region" description="Low complexity" evidence="2">
    <location>
        <begin position="196"/>
        <end position="220"/>
    </location>
</feature>
<feature type="region of interest" description="Disordered" evidence="2">
    <location>
        <begin position="840"/>
        <end position="878"/>
    </location>
</feature>
<sequence>MMLNMWKVREITEKVTNMVMNYTETEAKVREATNDEAWGPTGPQMQELAQATYHYEQFPEVMGMLWKRMLHENRSAWRRTYKSLLLLAYLVRNGSERVVTTAREHIYDLRGLENYKYIDELGRDQGNNVRMKAKDMIDFIQDDNRLREERKKAKKNRDKYIGMSQDSFGMRGGGGGGFGGGMSMDYDWGGGGGSSGKASFQDSPSNSSSGSATASNSSNSITAVSNSSMAVSNSSSATVSAVAGRKSAKPTRMVSLGAAASYGLNQSNNSSNGTSQDLLANINNSNNNSNNSRSAGEDDFNPRKEEDFADFGGGGGGPCSLPLFGSNQTQPANTDLFATDLFATAPPTNNLMMQPQPSTNMMQHNLGLVQPNLAMVQPNPTIMQHNLNFIQPSTAMVQPNLNLVQPNLNLAQPNLNLAQPNLNLAQLSTTTMQPNTGNASLLDDLVVGGQPSSTSNPLSPTTGLMQPQPASGLLQPTAKVCKFKFFLTSGESQSPPYTTGNPKRHSVANASSSIEASLPESLNLGINDSSMDAGMNDLSMDAGMNDSSMDVGMNDTSMDVGMKATSMDVGMNDTSMDVGMNDTSIIPAQALLRSVDVWTQNALKNSLERVAEALASTTLDVDDDGDDITPTMDEFDMSLDDKFLDSSEEDSPTSVPYETLFSAELEDDLNEFMALDVAENLLEFAGFVEKFSAYLPGPLTLEKYSGVDPLNIKQIMFKRTGYVAVLNKCISFLRNVRCNQRACVTRDTNHSTQQSSCDAKPNANRKAGRGKDEEIRHEITSKVDASPEICSEYLCDEINSDANSRPKADSSLISTPDSYQTTDSCLKSGSQIQTSINDVAMDEPKPSSQDDTEIEPSDPISKGHSLGIGLEKQPTSSVSSKREISPACVICATRQSVNYFILNGYFEEYFPLILDEPNLGLFVSVLHGIVKSWTIADVLLRFSKMESTLPSRMYYPNTSIANGISKDKQGISNGASGPPLDTNGIGLPGQEDLGRISSSSAVGVSGPLEIGSDCQKLSNGDNRETEPAGRFPRLTAPCPSSVGCLPSSVVWNDLIARIASLPDKVANAMQKQAPEAFETRTFYRHVGYCCLLAMFDSCTGLKNGISCNLTPIASLILKISARAYPEDIMEPLVTWIPRYCILDPALLRVTHALTTKLLQGYSKDRILRYVVSHPTMTPRKLSLLLGSDFLSDNALEHLLCRHMLVNGTCTDDESVVLIVRFLAELHDNHACLKSTSKHLMSLFANPSFSTHTPFTYQVNVCRSLILCFTCLTDDDVSDIKSEALPKLLQGVASCLDSTDVVLRSVAMMVGERVSQILSKDGPQLKFPYPDCEVIVRLRRLVDVVQEENADSAKSDKVDEKNMKTKLPGSDGDETIDSLNRELYMEMCNLPRGRIQHSLDDETAVGREDSSDEVDSTHDDSDAKDSEILDSDDDEFPPYDMSNDKPKLRVPLPCYPQEVLEYLIEGDCDKTEAALAVSESIIRRDMDKQDPELAVELSNVLLNLDNQFNIDDFVAKRQASLTALTVSQPRQCARYLSSQFYERNYNLRQRYDVLLTMKQASTQLALGGITSSIHDPLSRITITGNGNRATSNTTQHGSLLTDSSRIQDTIPRNDDINDDYLLDLRAVTSVPELRRHAQARRSRSRGKNNFAEVAVDFFYPLLEGIGISEPHLDLLNRDKSLLCDLIVTLGMIVFSAGDGPHTRKMVSSFLGTTSLMVQNHSDATVRSAYLQSLALVLNSTNNLAVVLTFDEINNINEYLSVVLDASHERTDNKVMAASILMAIKDTVSENIKSFITTSDDVNIDIKIPRVNL</sequence>
<feature type="region of interest" description="Disordered" evidence="2">
    <location>
        <begin position="749"/>
        <end position="780"/>
    </location>
</feature>
<feature type="region of interest" description="Disordered" evidence="2">
    <location>
        <begin position="491"/>
        <end position="512"/>
    </location>
</feature>
<evidence type="ECO:0000313" key="5">
    <source>
        <dbReference type="RefSeq" id="XP_047737634.1"/>
    </source>
</evidence>
<evidence type="ECO:0000256" key="2">
    <source>
        <dbReference type="SAM" id="MobiDB-lite"/>
    </source>
</evidence>
<feature type="compositionally biased region" description="Polar residues" evidence="2">
    <location>
        <begin position="811"/>
        <end position="826"/>
    </location>
</feature>
<protein>
    <submittedName>
        <fullName evidence="5">Uncharacterized protein LOC108672898</fullName>
    </submittedName>
</protein>
<feature type="compositionally biased region" description="Acidic residues" evidence="2">
    <location>
        <begin position="1427"/>
        <end position="1436"/>
    </location>
</feature>
<feature type="compositionally biased region" description="Basic and acidic residues" evidence="2">
    <location>
        <begin position="1350"/>
        <end position="1362"/>
    </location>
</feature>
<dbReference type="Pfam" id="PF01417">
    <property type="entry name" value="ENTH"/>
    <property type="match status" value="1"/>
</dbReference>
<feature type="region of interest" description="Disordered" evidence="2">
    <location>
        <begin position="1348"/>
        <end position="1374"/>
    </location>
</feature>
<dbReference type="InterPro" id="IPR051970">
    <property type="entry name" value="TEL2_Regulation"/>
</dbReference>
<dbReference type="InterPro" id="IPR019337">
    <property type="entry name" value="Telomere_length_regulation_dom"/>
</dbReference>
<dbReference type="CDD" id="cd16989">
    <property type="entry name" value="ENTH_EpsinR"/>
    <property type="match status" value="1"/>
</dbReference>
<evidence type="ECO:0000259" key="3">
    <source>
        <dbReference type="PROSITE" id="PS50942"/>
    </source>
</evidence>
<dbReference type="RefSeq" id="XP_047737634.1">
    <property type="nucleotide sequence ID" value="XM_047881678.1"/>
</dbReference>
<dbReference type="GO" id="GO:0005829">
    <property type="term" value="C:cytosol"/>
    <property type="evidence" value="ECO:0007669"/>
    <property type="project" value="TreeGrafter"/>
</dbReference>
<dbReference type="PANTHER" id="PTHR15830">
    <property type="entry name" value="TELOMERE LENGTH REGULATION PROTEIN TEL2 FAMILY MEMBER"/>
    <property type="match status" value="1"/>
</dbReference>
<feature type="compositionally biased region" description="Polar residues" evidence="2">
    <location>
        <begin position="491"/>
        <end position="501"/>
    </location>
</feature>
<dbReference type="SUPFAM" id="SSF48464">
    <property type="entry name" value="ENTH/VHS domain"/>
    <property type="match status" value="1"/>
</dbReference>
<proteinExistence type="inferred from homology"/>
<evidence type="ECO:0000313" key="4">
    <source>
        <dbReference type="Proteomes" id="UP000694843"/>
    </source>
</evidence>
<feature type="compositionally biased region" description="Basic and acidic residues" evidence="2">
    <location>
        <begin position="769"/>
        <end position="780"/>
    </location>
</feature>
<dbReference type="KEGG" id="hazt:108672898"/>
<dbReference type="GO" id="GO:0051083">
    <property type="term" value="P:'de novo' cotranslational protein folding"/>
    <property type="evidence" value="ECO:0007669"/>
    <property type="project" value="TreeGrafter"/>
</dbReference>
<organism evidence="4 5">
    <name type="scientific">Hyalella azteca</name>
    <name type="common">Amphipod</name>
    <dbReference type="NCBI Taxonomy" id="294128"/>
    <lineage>
        <taxon>Eukaryota</taxon>
        <taxon>Metazoa</taxon>
        <taxon>Ecdysozoa</taxon>
        <taxon>Arthropoda</taxon>
        <taxon>Crustacea</taxon>
        <taxon>Multicrustacea</taxon>
        <taxon>Malacostraca</taxon>
        <taxon>Eumalacostraca</taxon>
        <taxon>Peracarida</taxon>
        <taxon>Amphipoda</taxon>
        <taxon>Senticaudata</taxon>
        <taxon>Talitrida</taxon>
        <taxon>Talitroidea</taxon>
        <taxon>Hyalellidae</taxon>
        <taxon>Hyalella</taxon>
    </lineage>
</organism>
<dbReference type="Gene3D" id="1.25.40.720">
    <property type="entry name" value="Telomere length regulation protein 2, C-terminal domain"/>
    <property type="match status" value="2"/>
</dbReference>
<feature type="region of interest" description="Disordered" evidence="2">
    <location>
        <begin position="967"/>
        <end position="988"/>
    </location>
</feature>
<dbReference type="Gene3D" id="1.25.40.90">
    <property type="match status" value="1"/>
</dbReference>
<dbReference type="PROSITE" id="PS50942">
    <property type="entry name" value="ENTH"/>
    <property type="match status" value="1"/>
</dbReference>
<dbReference type="Proteomes" id="UP000694843">
    <property type="component" value="Unplaced"/>
</dbReference>
<dbReference type="Pfam" id="PF10193">
    <property type="entry name" value="Telomere_reg-2"/>
    <property type="match status" value="1"/>
</dbReference>
<feature type="compositionally biased region" description="Basic and acidic residues" evidence="2">
    <location>
        <begin position="1398"/>
        <end position="1426"/>
    </location>
</feature>
<accession>A0A979FN63</accession>
<dbReference type="InterPro" id="IPR008942">
    <property type="entry name" value="ENTH_VHS"/>
</dbReference>
<dbReference type="GeneID" id="108672898"/>
<feature type="compositionally biased region" description="Low complexity" evidence="2">
    <location>
        <begin position="265"/>
        <end position="294"/>
    </location>
</feature>
<feature type="region of interest" description="Disordered" evidence="2">
    <location>
        <begin position="802"/>
        <end position="826"/>
    </location>
</feature>
<dbReference type="InterPro" id="IPR038528">
    <property type="entry name" value="TEL2_C_sf"/>
</dbReference>